<keyword evidence="7" id="KW-1185">Reference proteome</keyword>
<feature type="domain" description="EF-hand" evidence="5">
    <location>
        <begin position="58"/>
        <end position="93"/>
    </location>
</feature>
<keyword evidence="2" id="KW-0677">Repeat</keyword>
<sequence length="201" mass="22115">APTSPAPNTSRRFSLRNKGSSVKQIFTNTLRSPPSNARKVVNSSSSSSSSSPTPESMPSRHELAEVFKKFDANNDGKISSSELRSMMDSLGNKSSDGEIDSMMKEADADGDGFISFDEFFDANTKGVNVARHMKDLENAFKIYDLDKSGSISVEELFKVLKSLGEVTSLQECRQMIKGVDKNADGFISFEEFKQMMTTPRP</sequence>
<dbReference type="PANTHER" id="PTHR10891">
    <property type="entry name" value="EF-HAND CALCIUM-BINDING DOMAIN CONTAINING PROTEIN"/>
    <property type="match status" value="1"/>
</dbReference>
<protein>
    <recommendedName>
        <fullName evidence="5">EF-hand domain-containing protein</fullName>
    </recommendedName>
</protein>
<dbReference type="InterPro" id="IPR018247">
    <property type="entry name" value="EF_Hand_1_Ca_BS"/>
</dbReference>
<proteinExistence type="predicted"/>
<feature type="non-terminal residue" evidence="6">
    <location>
        <position position="1"/>
    </location>
</feature>
<evidence type="ECO:0000256" key="2">
    <source>
        <dbReference type="ARBA" id="ARBA00022737"/>
    </source>
</evidence>
<evidence type="ECO:0000313" key="7">
    <source>
        <dbReference type="Proteomes" id="UP000824469"/>
    </source>
</evidence>
<evidence type="ECO:0000256" key="1">
    <source>
        <dbReference type="ARBA" id="ARBA00022723"/>
    </source>
</evidence>
<dbReference type="PROSITE" id="PS00018">
    <property type="entry name" value="EF_HAND_1"/>
    <property type="match status" value="4"/>
</dbReference>
<dbReference type="AlphaFoldDB" id="A0AA38GFS3"/>
<dbReference type="Proteomes" id="UP000824469">
    <property type="component" value="Unassembled WGS sequence"/>
</dbReference>
<dbReference type="SUPFAM" id="SSF47473">
    <property type="entry name" value="EF-hand"/>
    <property type="match status" value="1"/>
</dbReference>
<feature type="compositionally biased region" description="Polar residues" evidence="4">
    <location>
        <begin position="1"/>
        <end position="35"/>
    </location>
</feature>
<gene>
    <name evidence="6" type="ORF">KI387_015557</name>
</gene>
<keyword evidence="3" id="KW-0106">Calcium</keyword>
<evidence type="ECO:0000313" key="6">
    <source>
        <dbReference type="EMBL" id="KAH9320918.1"/>
    </source>
</evidence>
<dbReference type="FunFam" id="1.10.238.10:FF:000089">
    <property type="entry name" value="calmodulin-like protein 3"/>
    <property type="match status" value="1"/>
</dbReference>
<reference evidence="6 7" key="1">
    <citation type="journal article" date="2021" name="Nat. Plants">
        <title>The Taxus genome provides insights into paclitaxel biosynthesis.</title>
        <authorList>
            <person name="Xiong X."/>
            <person name="Gou J."/>
            <person name="Liao Q."/>
            <person name="Li Y."/>
            <person name="Zhou Q."/>
            <person name="Bi G."/>
            <person name="Li C."/>
            <person name="Du R."/>
            <person name="Wang X."/>
            <person name="Sun T."/>
            <person name="Guo L."/>
            <person name="Liang H."/>
            <person name="Lu P."/>
            <person name="Wu Y."/>
            <person name="Zhang Z."/>
            <person name="Ro D.K."/>
            <person name="Shang Y."/>
            <person name="Huang S."/>
            <person name="Yan J."/>
        </authorList>
    </citation>
    <scope>NUCLEOTIDE SEQUENCE [LARGE SCALE GENOMIC DNA]</scope>
    <source>
        <strain evidence="6">Ta-2019</strain>
    </source>
</reference>
<dbReference type="Pfam" id="PF13499">
    <property type="entry name" value="EF-hand_7"/>
    <property type="match status" value="2"/>
</dbReference>
<dbReference type="FunFam" id="1.10.238.10:FF:000001">
    <property type="entry name" value="Calmodulin 1"/>
    <property type="match status" value="1"/>
</dbReference>
<dbReference type="InterPro" id="IPR011992">
    <property type="entry name" value="EF-hand-dom_pair"/>
</dbReference>
<dbReference type="InterPro" id="IPR002048">
    <property type="entry name" value="EF_hand_dom"/>
</dbReference>
<dbReference type="SMART" id="SM00054">
    <property type="entry name" value="EFh"/>
    <property type="match status" value="4"/>
</dbReference>
<dbReference type="EMBL" id="JAHRHJ020000003">
    <property type="protein sequence ID" value="KAH9320918.1"/>
    <property type="molecule type" value="Genomic_DNA"/>
</dbReference>
<accession>A0AA38GFS3</accession>
<dbReference type="PROSITE" id="PS50222">
    <property type="entry name" value="EF_HAND_2"/>
    <property type="match status" value="4"/>
</dbReference>
<feature type="compositionally biased region" description="Low complexity" evidence="4">
    <location>
        <begin position="43"/>
        <end position="57"/>
    </location>
</feature>
<feature type="region of interest" description="Disordered" evidence="4">
    <location>
        <begin position="1"/>
        <end position="66"/>
    </location>
</feature>
<keyword evidence="1" id="KW-0479">Metal-binding</keyword>
<evidence type="ECO:0000256" key="4">
    <source>
        <dbReference type="SAM" id="MobiDB-lite"/>
    </source>
</evidence>
<feature type="domain" description="EF-hand" evidence="5">
    <location>
        <begin position="167"/>
        <end position="201"/>
    </location>
</feature>
<evidence type="ECO:0000259" key="5">
    <source>
        <dbReference type="PROSITE" id="PS50222"/>
    </source>
</evidence>
<dbReference type="GO" id="GO:0005509">
    <property type="term" value="F:calcium ion binding"/>
    <property type="evidence" value="ECO:0007669"/>
    <property type="project" value="InterPro"/>
</dbReference>
<feature type="domain" description="EF-hand" evidence="5">
    <location>
        <begin position="131"/>
        <end position="166"/>
    </location>
</feature>
<dbReference type="Gene3D" id="1.10.238.10">
    <property type="entry name" value="EF-hand"/>
    <property type="match status" value="2"/>
</dbReference>
<dbReference type="InterPro" id="IPR039647">
    <property type="entry name" value="EF_hand_pair_protein_CML-like"/>
</dbReference>
<evidence type="ECO:0000256" key="3">
    <source>
        <dbReference type="ARBA" id="ARBA00022837"/>
    </source>
</evidence>
<dbReference type="OMA" id="YCICEIL"/>
<comment type="caution">
    <text evidence="6">The sequence shown here is derived from an EMBL/GenBank/DDBJ whole genome shotgun (WGS) entry which is preliminary data.</text>
</comment>
<name>A0AA38GFS3_TAXCH</name>
<organism evidence="6 7">
    <name type="scientific">Taxus chinensis</name>
    <name type="common">Chinese yew</name>
    <name type="synonym">Taxus wallichiana var. chinensis</name>
    <dbReference type="NCBI Taxonomy" id="29808"/>
    <lineage>
        <taxon>Eukaryota</taxon>
        <taxon>Viridiplantae</taxon>
        <taxon>Streptophyta</taxon>
        <taxon>Embryophyta</taxon>
        <taxon>Tracheophyta</taxon>
        <taxon>Spermatophyta</taxon>
        <taxon>Pinopsida</taxon>
        <taxon>Pinidae</taxon>
        <taxon>Conifers II</taxon>
        <taxon>Cupressales</taxon>
        <taxon>Taxaceae</taxon>
        <taxon>Taxus</taxon>
    </lineage>
</organism>
<dbReference type="CDD" id="cd00051">
    <property type="entry name" value="EFh"/>
    <property type="match status" value="2"/>
</dbReference>
<feature type="domain" description="EF-hand" evidence="5">
    <location>
        <begin position="94"/>
        <end position="129"/>
    </location>
</feature>